<dbReference type="AlphaFoldDB" id="A0A507D0R3"/>
<reference evidence="2 3" key="1">
    <citation type="journal article" date="2019" name="Sci. Rep.">
        <title>Comparative genomics of chytrid fungi reveal insights into the obligate biotrophic and pathogenic lifestyle of Synchytrium endobioticum.</title>
        <authorList>
            <person name="van de Vossenberg B.T.L.H."/>
            <person name="Warris S."/>
            <person name="Nguyen H.D.T."/>
            <person name="van Gent-Pelzer M.P.E."/>
            <person name="Joly D.L."/>
            <person name="van de Geest H.C."/>
            <person name="Bonants P.J.M."/>
            <person name="Smith D.S."/>
            <person name="Levesque C.A."/>
            <person name="van der Lee T.A.J."/>
        </authorList>
    </citation>
    <scope>NUCLEOTIDE SEQUENCE [LARGE SCALE GENOMIC DNA]</scope>
    <source>
        <strain evidence="2 3">LEV6574</strain>
    </source>
</reference>
<dbReference type="EMBL" id="QEAM01000158">
    <property type="protein sequence ID" value="TPX45033.1"/>
    <property type="molecule type" value="Genomic_DNA"/>
</dbReference>
<dbReference type="Proteomes" id="UP000320475">
    <property type="component" value="Unassembled WGS sequence"/>
</dbReference>
<evidence type="ECO:0000256" key="1">
    <source>
        <dbReference type="SAM" id="SignalP"/>
    </source>
</evidence>
<dbReference type="VEuPathDB" id="FungiDB:SeMB42_g05718"/>
<proteinExistence type="predicted"/>
<dbReference type="VEuPathDB" id="FungiDB:SeMB42_g07624"/>
<accession>A0A507D0R3</accession>
<keyword evidence="1" id="KW-0732">Signal</keyword>
<feature type="signal peptide" evidence="1">
    <location>
        <begin position="1"/>
        <end position="20"/>
    </location>
</feature>
<name>A0A507D0R3_9FUNG</name>
<organism evidence="2 3">
    <name type="scientific">Synchytrium endobioticum</name>
    <dbReference type="NCBI Taxonomy" id="286115"/>
    <lineage>
        <taxon>Eukaryota</taxon>
        <taxon>Fungi</taxon>
        <taxon>Fungi incertae sedis</taxon>
        <taxon>Chytridiomycota</taxon>
        <taxon>Chytridiomycota incertae sedis</taxon>
        <taxon>Chytridiomycetes</taxon>
        <taxon>Synchytriales</taxon>
        <taxon>Synchytriaceae</taxon>
        <taxon>Synchytrium</taxon>
    </lineage>
</organism>
<evidence type="ECO:0000313" key="2">
    <source>
        <dbReference type="EMBL" id="TPX45033.1"/>
    </source>
</evidence>
<comment type="caution">
    <text evidence="2">The sequence shown here is derived from an EMBL/GenBank/DDBJ whole genome shotgun (WGS) entry which is preliminary data.</text>
</comment>
<gene>
    <name evidence="2" type="ORF">SeLEV6574_g04133</name>
</gene>
<feature type="chain" id="PRO_5021233755" evidence="1">
    <location>
        <begin position="21"/>
        <end position="775"/>
    </location>
</feature>
<sequence length="775" mass="87788">MLRHFIVILLLCHQGLLTNAEITDAEYITHAESLREHRQGMTDDQRLHLQNELETLYLKWKDPNNSDESEITSITGLLIDTIIPKSIPFTLDDVRYPFDTKSPGRNEFVCLGLRNLNGFAYLRVDDVHKQELEVLRALATTAEEKLKAQIRSHFFASADVSDISTEILQTYLALKSVDRPCVSSFSQVELIKMNWLNWCVDELNIDEKLGRLTEMDEKTLRESKGELVDALAFTQVAAGKIQLIESSLSNFNLKHSNILNESVNDMEVLRKVFEDFAQKYRSITWTHTVGTDAELYLGLINGAGAGASSEADLKNVEGIPDYVISLFHLLPTPENVPPEYLELATRYHGLVVNRFFVPKVESNEEIEWVLHDATPLKKIYEKAASAARLSESAGPTEDCSWAKDLLGDAEKLRLTYAKAADERYRFYAELLREYKYGITNDKRSHMRNELETLYLNWKRPNNSYESEITSITGLLIDTIIPKNIPFTVRDVGWPADEPSPGYIVFVCEALSTIIFILMPSFPVYDDDRGEVGYLDALKSTYVKKLKAQIRSTFFGPVNLSEGILAFRTEMARLDELKSGALPLVSSSTEAEFIQQWWEPASISSILRQCEDLYVTGETEVYQSMEKLVRGLISVAVVVGRIQLVESSLLAFLEQRKHHPETARLKSEIGRWEQLVESIRRSTAQCQNGARRYIGLWTGKWTVALGTEARRYLETIYPELEEVTASINSGASTRSHQGVVQGLSQRTMADTLHTTASHRLSHGTGRRLGHCRCIIM</sequence>
<evidence type="ECO:0000313" key="3">
    <source>
        <dbReference type="Proteomes" id="UP000320475"/>
    </source>
</evidence>
<protein>
    <submittedName>
        <fullName evidence="2">Uncharacterized protein</fullName>
    </submittedName>
</protein>